<dbReference type="EMBL" id="UOFL01000093">
    <property type="protein sequence ID" value="VAW75772.1"/>
    <property type="molecule type" value="Genomic_DNA"/>
</dbReference>
<protein>
    <submittedName>
        <fullName evidence="2">Uncharacterized protein</fullName>
    </submittedName>
</protein>
<dbReference type="AlphaFoldDB" id="A0A3B0YKF1"/>
<feature type="transmembrane region" description="Helical" evidence="1">
    <location>
        <begin position="35"/>
        <end position="57"/>
    </location>
</feature>
<reference evidence="2" key="1">
    <citation type="submission" date="2018-06" db="EMBL/GenBank/DDBJ databases">
        <authorList>
            <person name="Zhirakovskaya E."/>
        </authorList>
    </citation>
    <scope>NUCLEOTIDE SEQUENCE</scope>
</reference>
<feature type="transmembrane region" description="Helical" evidence="1">
    <location>
        <begin position="6"/>
        <end position="23"/>
    </location>
</feature>
<name>A0A3B0YKF1_9ZZZZ</name>
<sequence>MFLLLILPILVSGFIVCNTNPVYFYKLHRYEGQYLYLKSAHLGLVSLTVFSLIAFLLSKFLPPVWHICKWDIPVNVISLTRSLLLEASTFQKIEDLNLFTWIIVISLGTILYAYFWSSVSKIRLRFKAGSLEKSKILLVSKVLNDSPLDKLLFESYINSRPLLLTLDTRKVYVGTISSLGEPNESEGMDQEISIIPVISGYRDKDSLKVEFITHYDIVDSDLNIVIRQDQVITASWFDFDIYKKLNP</sequence>
<keyword evidence="1" id="KW-0472">Membrane</keyword>
<gene>
    <name evidence="2" type="ORF">MNBD_GAMMA12-1351</name>
</gene>
<organism evidence="2">
    <name type="scientific">hydrothermal vent metagenome</name>
    <dbReference type="NCBI Taxonomy" id="652676"/>
    <lineage>
        <taxon>unclassified sequences</taxon>
        <taxon>metagenomes</taxon>
        <taxon>ecological metagenomes</taxon>
    </lineage>
</organism>
<evidence type="ECO:0000256" key="1">
    <source>
        <dbReference type="SAM" id="Phobius"/>
    </source>
</evidence>
<keyword evidence="1" id="KW-1133">Transmembrane helix</keyword>
<accession>A0A3B0YKF1</accession>
<evidence type="ECO:0000313" key="2">
    <source>
        <dbReference type="EMBL" id="VAW75772.1"/>
    </source>
</evidence>
<keyword evidence="1" id="KW-0812">Transmembrane</keyword>
<feature type="transmembrane region" description="Helical" evidence="1">
    <location>
        <begin position="98"/>
        <end position="117"/>
    </location>
</feature>
<proteinExistence type="predicted"/>